<organism evidence="2 3">
    <name type="scientific">Tanacetum coccineum</name>
    <dbReference type="NCBI Taxonomy" id="301880"/>
    <lineage>
        <taxon>Eukaryota</taxon>
        <taxon>Viridiplantae</taxon>
        <taxon>Streptophyta</taxon>
        <taxon>Embryophyta</taxon>
        <taxon>Tracheophyta</taxon>
        <taxon>Spermatophyta</taxon>
        <taxon>Magnoliopsida</taxon>
        <taxon>eudicotyledons</taxon>
        <taxon>Gunneridae</taxon>
        <taxon>Pentapetalae</taxon>
        <taxon>asterids</taxon>
        <taxon>campanulids</taxon>
        <taxon>Asterales</taxon>
        <taxon>Asteraceae</taxon>
        <taxon>Asteroideae</taxon>
        <taxon>Anthemideae</taxon>
        <taxon>Anthemidinae</taxon>
        <taxon>Tanacetum</taxon>
    </lineage>
</organism>
<gene>
    <name evidence="1" type="ORF">Tco_0976275</name>
    <name evidence="2" type="ORF">Tco_0989012</name>
</gene>
<evidence type="ECO:0000313" key="1">
    <source>
        <dbReference type="EMBL" id="GJT50118.1"/>
    </source>
</evidence>
<protein>
    <submittedName>
        <fullName evidence="2">Uncharacterized protein</fullName>
    </submittedName>
</protein>
<keyword evidence="3" id="KW-1185">Reference proteome</keyword>
<evidence type="ECO:0000313" key="2">
    <source>
        <dbReference type="EMBL" id="GJT53958.1"/>
    </source>
</evidence>
<dbReference type="EMBL" id="BQNB010016294">
    <property type="protein sequence ID" value="GJT50118.1"/>
    <property type="molecule type" value="Genomic_DNA"/>
</dbReference>
<reference evidence="2" key="1">
    <citation type="journal article" date="2022" name="Int. J. Mol. Sci.">
        <title>Draft Genome of Tanacetum Coccineum: Genomic Comparison of Closely Related Tanacetum-Family Plants.</title>
        <authorList>
            <person name="Yamashiro T."/>
            <person name="Shiraishi A."/>
            <person name="Nakayama K."/>
            <person name="Satake H."/>
        </authorList>
    </citation>
    <scope>NUCLEOTIDE SEQUENCE</scope>
</reference>
<proteinExistence type="predicted"/>
<dbReference type="Proteomes" id="UP001151760">
    <property type="component" value="Unassembled WGS sequence"/>
</dbReference>
<dbReference type="EMBL" id="BQNB010016632">
    <property type="protein sequence ID" value="GJT53958.1"/>
    <property type="molecule type" value="Genomic_DNA"/>
</dbReference>
<sequence length="123" mass="13825">MDTGRRAGGRKEGQLIDSMAASGSLNVVVRHAINEISECSGETKTPKYMKAFILQEISEFRRLIRVLRDEVDVAKTALGCLRDSKRMMGWKIIGLNQRIEDTEGKIRTFEGHLDIMDVAINSE</sequence>
<comment type="caution">
    <text evidence="2">The sequence shown here is derived from an EMBL/GenBank/DDBJ whole genome shotgun (WGS) entry which is preliminary data.</text>
</comment>
<name>A0ABQ5ET67_9ASTR</name>
<reference evidence="2" key="2">
    <citation type="submission" date="2022-01" db="EMBL/GenBank/DDBJ databases">
        <authorList>
            <person name="Yamashiro T."/>
            <person name="Shiraishi A."/>
            <person name="Satake H."/>
            <person name="Nakayama K."/>
        </authorList>
    </citation>
    <scope>NUCLEOTIDE SEQUENCE</scope>
</reference>
<accession>A0ABQ5ET67</accession>
<evidence type="ECO:0000313" key="3">
    <source>
        <dbReference type="Proteomes" id="UP001151760"/>
    </source>
</evidence>